<name>A0A423XFT2_9PEZI</name>
<reference evidence="9 10" key="1">
    <citation type="submission" date="2015-09" db="EMBL/GenBank/DDBJ databases">
        <title>Host preference determinants of Valsa canker pathogens revealed by comparative genomics.</title>
        <authorList>
            <person name="Yin Z."/>
            <person name="Huang L."/>
        </authorList>
    </citation>
    <scope>NUCLEOTIDE SEQUENCE [LARGE SCALE GENOMIC DNA]</scope>
    <source>
        <strain evidence="9 10">SXYLt</strain>
    </source>
</reference>
<evidence type="ECO:0000256" key="3">
    <source>
        <dbReference type="ARBA" id="ARBA00022989"/>
    </source>
</evidence>
<dbReference type="GO" id="GO:0016020">
    <property type="term" value="C:membrane"/>
    <property type="evidence" value="ECO:0007669"/>
    <property type="project" value="UniProtKB-SubCell"/>
</dbReference>
<dbReference type="Pfam" id="PF20684">
    <property type="entry name" value="Fung_rhodopsin"/>
    <property type="match status" value="1"/>
</dbReference>
<feature type="transmembrane region" description="Helical" evidence="7">
    <location>
        <begin position="25"/>
        <end position="51"/>
    </location>
</feature>
<comment type="subcellular location">
    <subcellularLocation>
        <location evidence="1">Membrane</location>
        <topology evidence="1">Multi-pass membrane protein</topology>
    </subcellularLocation>
</comment>
<comment type="similarity">
    <text evidence="5">Belongs to the SAT4 family.</text>
</comment>
<evidence type="ECO:0000256" key="1">
    <source>
        <dbReference type="ARBA" id="ARBA00004141"/>
    </source>
</evidence>
<dbReference type="InterPro" id="IPR052337">
    <property type="entry name" value="SAT4-like"/>
</dbReference>
<dbReference type="STRING" id="1230097.A0A423XFT2"/>
<dbReference type="InParanoid" id="A0A423XFT2"/>
<keyword evidence="10" id="KW-1185">Reference proteome</keyword>
<keyword evidence="2 7" id="KW-0812">Transmembrane</keyword>
<evidence type="ECO:0000313" key="9">
    <source>
        <dbReference type="EMBL" id="ROW14974.1"/>
    </source>
</evidence>
<feature type="transmembrane region" description="Helical" evidence="7">
    <location>
        <begin position="148"/>
        <end position="168"/>
    </location>
</feature>
<sequence length="323" mass="35562">MDSSRIPALTPPPGVVPNFVDPESLAPLTVASVTLYAVGCMSVKSTLLVLYLRIFAPNPRAKIMVWAGLSFNIVFYTISVIVTLATCLPHGGDGGWLSVARNERCRVEDEKFADVQGIIGALTDLYVLLVPMMMIAELRLPRKRKLGVYGVFFTGFLACVVSIINAVFRFKMFQTDDSTWDEVPILALGAAELNFGIICACMPVVFVLFKSFAAETRSWAARLRSWTTRGKTDLEMLSHSGIADADLPRIPKGTVTGLRNFMRGAHSSSLLDTHMTLMQAAPGEVLTYVSVDYDYHTQLRQPDTNTTGSPSKSWTLHRTYEPS</sequence>
<keyword evidence="4 7" id="KW-0472">Membrane</keyword>
<dbReference type="Proteomes" id="UP000285146">
    <property type="component" value="Unassembled WGS sequence"/>
</dbReference>
<organism evidence="9 10">
    <name type="scientific">Cytospora leucostoma</name>
    <dbReference type="NCBI Taxonomy" id="1230097"/>
    <lineage>
        <taxon>Eukaryota</taxon>
        <taxon>Fungi</taxon>
        <taxon>Dikarya</taxon>
        <taxon>Ascomycota</taxon>
        <taxon>Pezizomycotina</taxon>
        <taxon>Sordariomycetes</taxon>
        <taxon>Sordariomycetidae</taxon>
        <taxon>Diaporthales</taxon>
        <taxon>Cytosporaceae</taxon>
        <taxon>Cytospora</taxon>
    </lineage>
</organism>
<evidence type="ECO:0000256" key="4">
    <source>
        <dbReference type="ARBA" id="ARBA00023136"/>
    </source>
</evidence>
<dbReference type="OrthoDB" id="444631at2759"/>
<dbReference type="PANTHER" id="PTHR33048:SF158">
    <property type="entry name" value="MEMBRANE PROTEIN PTH11-LIKE, PUTATIVE-RELATED"/>
    <property type="match status" value="1"/>
</dbReference>
<dbReference type="EMBL" id="LKEB01000011">
    <property type="protein sequence ID" value="ROW14974.1"/>
    <property type="molecule type" value="Genomic_DNA"/>
</dbReference>
<accession>A0A423XFT2</accession>
<dbReference type="AlphaFoldDB" id="A0A423XFT2"/>
<evidence type="ECO:0000256" key="2">
    <source>
        <dbReference type="ARBA" id="ARBA00022692"/>
    </source>
</evidence>
<evidence type="ECO:0000256" key="7">
    <source>
        <dbReference type="SAM" id="Phobius"/>
    </source>
</evidence>
<protein>
    <recommendedName>
        <fullName evidence="8">Rhodopsin domain-containing protein</fullName>
    </recommendedName>
</protein>
<comment type="caution">
    <text evidence="9">The sequence shown here is derived from an EMBL/GenBank/DDBJ whole genome shotgun (WGS) entry which is preliminary data.</text>
</comment>
<evidence type="ECO:0000256" key="6">
    <source>
        <dbReference type="SAM" id="MobiDB-lite"/>
    </source>
</evidence>
<dbReference type="PANTHER" id="PTHR33048">
    <property type="entry name" value="PTH11-LIKE INTEGRAL MEMBRANE PROTEIN (AFU_ORTHOLOGUE AFUA_5G11245)"/>
    <property type="match status" value="1"/>
</dbReference>
<feature type="transmembrane region" description="Helical" evidence="7">
    <location>
        <begin position="117"/>
        <end position="136"/>
    </location>
</feature>
<proteinExistence type="inferred from homology"/>
<evidence type="ECO:0000313" key="10">
    <source>
        <dbReference type="Proteomes" id="UP000285146"/>
    </source>
</evidence>
<feature type="transmembrane region" description="Helical" evidence="7">
    <location>
        <begin position="63"/>
        <end position="85"/>
    </location>
</feature>
<evidence type="ECO:0000259" key="8">
    <source>
        <dbReference type="Pfam" id="PF20684"/>
    </source>
</evidence>
<gene>
    <name evidence="9" type="ORF">VPNG_03462</name>
</gene>
<evidence type="ECO:0000256" key="5">
    <source>
        <dbReference type="ARBA" id="ARBA00038359"/>
    </source>
</evidence>
<keyword evidence="3 7" id="KW-1133">Transmembrane helix</keyword>
<dbReference type="InterPro" id="IPR049326">
    <property type="entry name" value="Rhodopsin_dom_fungi"/>
</dbReference>
<feature type="region of interest" description="Disordered" evidence="6">
    <location>
        <begin position="299"/>
        <end position="323"/>
    </location>
</feature>
<feature type="compositionally biased region" description="Polar residues" evidence="6">
    <location>
        <begin position="299"/>
        <end position="317"/>
    </location>
</feature>
<feature type="domain" description="Rhodopsin" evidence="8">
    <location>
        <begin position="32"/>
        <end position="210"/>
    </location>
</feature>
<feature type="transmembrane region" description="Helical" evidence="7">
    <location>
        <begin position="188"/>
        <end position="209"/>
    </location>
</feature>